<name>A0A0G2ZFQ1_9BACT</name>
<dbReference type="GO" id="GO:0003700">
    <property type="term" value="F:DNA-binding transcription factor activity"/>
    <property type="evidence" value="ECO:0007669"/>
    <property type="project" value="TreeGrafter"/>
</dbReference>
<dbReference type="PANTHER" id="PTHR30146">
    <property type="entry name" value="LACI-RELATED TRANSCRIPTIONAL REPRESSOR"/>
    <property type="match status" value="1"/>
</dbReference>
<keyword evidence="3" id="KW-0804">Transcription</keyword>
<keyword evidence="1" id="KW-0805">Transcription regulation</keyword>
<dbReference type="Pfam" id="PF13377">
    <property type="entry name" value="Peripla_BP_3"/>
    <property type="match status" value="1"/>
</dbReference>
<reference evidence="5 6" key="1">
    <citation type="submission" date="2015-04" db="EMBL/GenBank/DDBJ databases">
        <title>Complete Genome Sequence of Kosmotoga pacifica SLHLJ1.</title>
        <authorList>
            <person name="Jiang L.J."/>
            <person name="Shao Z.Z."/>
            <person name="Jebbar M."/>
        </authorList>
    </citation>
    <scope>NUCLEOTIDE SEQUENCE [LARGE SCALE GENOMIC DNA]</scope>
    <source>
        <strain evidence="5 6">SLHLJ1</strain>
    </source>
</reference>
<dbReference type="SUPFAM" id="SSF47413">
    <property type="entry name" value="lambda repressor-like DNA-binding domains"/>
    <property type="match status" value="1"/>
</dbReference>
<dbReference type="OrthoDB" id="269117at2"/>
<dbReference type="SMART" id="SM00354">
    <property type="entry name" value="HTH_LACI"/>
    <property type="match status" value="1"/>
</dbReference>
<dbReference type="Pfam" id="PF00356">
    <property type="entry name" value="LacI"/>
    <property type="match status" value="1"/>
</dbReference>
<evidence type="ECO:0000313" key="6">
    <source>
        <dbReference type="Proteomes" id="UP000035159"/>
    </source>
</evidence>
<dbReference type="PROSITE" id="PS50932">
    <property type="entry name" value="HTH_LACI_2"/>
    <property type="match status" value="1"/>
</dbReference>
<evidence type="ECO:0000256" key="1">
    <source>
        <dbReference type="ARBA" id="ARBA00023015"/>
    </source>
</evidence>
<dbReference type="SUPFAM" id="SSF53822">
    <property type="entry name" value="Periplasmic binding protein-like I"/>
    <property type="match status" value="1"/>
</dbReference>
<proteinExistence type="predicted"/>
<dbReference type="AlphaFoldDB" id="A0A0G2ZFQ1"/>
<feature type="domain" description="HTH lacI-type" evidence="4">
    <location>
        <begin position="3"/>
        <end position="57"/>
    </location>
</feature>
<keyword evidence="6" id="KW-1185">Reference proteome</keyword>
<dbReference type="InterPro" id="IPR046335">
    <property type="entry name" value="LacI/GalR-like_sensor"/>
</dbReference>
<dbReference type="KEGG" id="kpf:IX53_06970"/>
<evidence type="ECO:0000256" key="3">
    <source>
        <dbReference type="ARBA" id="ARBA00023163"/>
    </source>
</evidence>
<evidence type="ECO:0000256" key="2">
    <source>
        <dbReference type="ARBA" id="ARBA00023125"/>
    </source>
</evidence>
<dbReference type="STRING" id="1330330.IX53_06970"/>
<dbReference type="EMBL" id="CP011232">
    <property type="protein sequence ID" value="AKI97603.1"/>
    <property type="molecule type" value="Genomic_DNA"/>
</dbReference>
<keyword evidence="2" id="KW-0238">DNA-binding</keyword>
<dbReference type="Gene3D" id="1.10.260.40">
    <property type="entry name" value="lambda repressor-like DNA-binding domains"/>
    <property type="match status" value="1"/>
</dbReference>
<dbReference type="GO" id="GO:0000976">
    <property type="term" value="F:transcription cis-regulatory region binding"/>
    <property type="evidence" value="ECO:0007669"/>
    <property type="project" value="TreeGrafter"/>
</dbReference>
<dbReference type="InterPro" id="IPR010982">
    <property type="entry name" value="Lambda_DNA-bd_dom_sf"/>
</dbReference>
<evidence type="ECO:0000259" key="4">
    <source>
        <dbReference type="PROSITE" id="PS50932"/>
    </source>
</evidence>
<organism evidence="5 6">
    <name type="scientific">Kosmotoga pacifica</name>
    <dbReference type="NCBI Taxonomy" id="1330330"/>
    <lineage>
        <taxon>Bacteria</taxon>
        <taxon>Thermotogati</taxon>
        <taxon>Thermotogota</taxon>
        <taxon>Thermotogae</taxon>
        <taxon>Kosmotogales</taxon>
        <taxon>Kosmotogaceae</taxon>
        <taxon>Kosmotoga</taxon>
    </lineage>
</organism>
<dbReference type="PATRIC" id="fig|1330330.3.peg.1413"/>
<sequence>MKLNIAVVAKKAGVSTATVSRVLNNSPSVSKRTREKVIKVIEELGYVPNHVARSLRSKKTGLIATIIPYSTDYVFNFPYFSIFLKETTKRLSEDGYQLLLTIEEPNGNPVEIYRTFLDRRIVDAFIILDLREKDERVDFLKKRKAKFVVVGRAIDGEDVPYVDTDNMGGALKAVSYLLDKDHRRILFLNGPKSHSVSIWRVRGYVNAYLKKGLEPDDSLILNGDFTESSGYEMVKNFNGEFDAIFASSDLMAIGALKALKELERKIPVIGFDDIPQAAMARPALTTVRQPIEEVGYTVADSIVTSLERGEDPKKVLDVELIIRESSEVDYEDNQKW</sequence>
<dbReference type="PANTHER" id="PTHR30146:SF109">
    <property type="entry name" value="HTH-TYPE TRANSCRIPTIONAL REGULATOR GALS"/>
    <property type="match status" value="1"/>
</dbReference>
<dbReference type="Gene3D" id="3.40.50.2300">
    <property type="match status" value="2"/>
</dbReference>
<evidence type="ECO:0000313" key="5">
    <source>
        <dbReference type="EMBL" id="AKI97603.1"/>
    </source>
</evidence>
<dbReference type="RefSeq" id="WP_047754738.1">
    <property type="nucleotide sequence ID" value="NZ_CAJUHA010000017.1"/>
</dbReference>
<dbReference type="CDD" id="cd01392">
    <property type="entry name" value="HTH_LacI"/>
    <property type="match status" value="1"/>
</dbReference>
<dbReference type="CDD" id="cd06267">
    <property type="entry name" value="PBP1_LacI_sugar_binding-like"/>
    <property type="match status" value="1"/>
</dbReference>
<accession>A0A0G2ZFQ1</accession>
<dbReference type="InterPro" id="IPR000843">
    <property type="entry name" value="HTH_LacI"/>
</dbReference>
<dbReference type="Proteomes" id="UP000035159">
    <property type="component" value="Chromosome"/>
</dbReference>
<dbReference type="InterPro" id="IPR028082">
    <property type="entry name" value="Peripla_BP_I"/>
</dbReference>
<protein>
    <submittedName>
        <fullName evidence="5">LacI family transcriptional regulator</fullName>
    </submittedName>
</protein>
<gene>
    <name evidence="5" type="ORF">IX53_06970</name>
</gene>